<dbReference type="Gene3D" id="3.40.50.1820">
    <property type="entry name" value="alpha/beta hydrolase"/>
    <property type="match status" value="1"/>
</dbReference>
<dbReference type="EMBL" id="KV419436">
    <property type="protein sequence ID" value="KZS88460.1"/>
    <property type="molecule type" value="Genomic_DNA"/>
</dbReference>
<dbReference type="Proteomes" id="UP000076722">
    <property type="component" value="Unassembled WGS sequence"/>
</dbReference>
<dbReference type="SUPFAM" id="SSF53474">
    <property type="entry name" value="alpha/beta-Hydrolases"/>
    <property type="match status" value="1"/>
</dbReference>
<dbReference type="PANTHER" id="PTHR48081:SF8">
    <property type="entry name" value="ALPHA_BETA HYDROLASE FOLD-3 DOMAIN-CONTAINING PROTEIN-RELATED"/>
    <property type="match status" value="1"/>
</dbReference>
<evidence type="ECO:0000256" key="1">
    <source>
        <dbReference type="ARBA" id="ARBA00022801"/>
    </source>
</evidence>
<feature type="domain" description="Alpha/beta hydrolase fold-3" evidence="2">
    <location>
        <begin position="45"/>
        <end position="260"/>
    </location>
</feature>
<gene>
    <name evidence="3" type="ORF">SISNIDRAFT_459681</name>
</gene>
<dbReference type="STRING" id="1314777.A0A164P824"/>
<name>A0A164P824_9AGAM</name>
<keyword evidence="4" id="KW-1185">Reference proteome</keyword>
<reference evidence="3 4" key="1">
    <citation type="journal article" date="2016" name="Mol. Biol. Evol.">
        <title>Comparative Genomics of Early-Diverging Mushroom-Forming Fungi Provides Insights into the Origins of Lignocellulose Decay Capabilities.</title>
        <authorList>
            <person name="Nagy L.G."/>
            <person name="Riley R."/>
            <person name="Tritt A."/>
            <person name="Adam C."/>
            <person name="Daum C."/>
            <person name="Floudas D."/>
            <person name="Sun H."/>
            <person name="Yadav J.S."/>
            <person name="Pangilinan J."/>
            <person name="Larsson K.H."/>
            <person name="Matsuura K."/>
            <person name="Barry K."/>
            <person name="Labutti K."/>
            <person name="Kuo R."/>
            <person name="Ohm R.A."/>
            <person name="Bhattacharya S.S."/>
            <person name="Shirouzu T."/>
            <person name="Yoshinaga Y."/>
            <person name="Martin F.M."/>
            <person name="Grigoriev I.V."/>
            <person name="Hibbett D.S."/>
        </authorList>
    </citation>
    <scope>NUCLEOTIDE SEQUENCE [LARGE SCALE GENOMIC DNA]</scope>
    <source>
        <strain evidence="3 4">HHB9708</strain>
    </source>
</reference>
<dbReference type="GO" id="GO:0016787">
    <property type="term" value="F:hydrolase activity"/>
    <property type="evidence" value="ECO:0007669"/>
    <property type="project" value="UniProtKB-KW"/>
</dbReference>
<sequence length="289" mass="31846">MNKEMPAPTTGYTATDFRIPVEGGEIDARSYVPEKTHEDERFPLLLWTHGGGFIMGSLETDDPDNRVLCTSAKISIVTIDYRLSPEHPFPTQAEDSFAALKWVLKHSEQFSVDGKKGIIVGGLSAGGDIAAVLTLLARDDPEFTWKITGQILEFPVLCSEKAYPPELKEDLQSLIELAEGPYITRTEMNELPELMQVTDHTDFRLSPLCAPSHESLPPAFIQVGGRDPLRDEAIVYGEVLAKNGIAVQTRVYPGTPHAFTLINPNTEVSRKCRKDTLSGLIWLLEGAGI</sequence>
<protein>
    <recommendedName>
        <fullName evidence="2">Alpha/beta hydrolase fold-3 domain-containing protein</fullName>
    </recommendedName>
</protein>
<accession>A0A164P824</accession>
<evidence type="ECO:0000313" key="3">
    <source>
        <dbReference type="EMBL" id="KZS88460.1"/>
    </source>
</evidence>
<dbReference type="InterPro" id="IPR050300">
    <property type="entry name" value="GDXG_lipolytic_enzyme"/>
</dbReference>
<proteinExistence type="predicted"/>
<evidence type="ECO:0000259" key="2">
    <source>
        <dbReference type="Pfam" id="PF07859"/>
    </source>
</evidence>
<keyword evidence="1" id="KW-0378">Hydrolase</keyword>
<evidence type="ECO:0000313" key="4">
    <source>
        <dbReference type="Proteomes" id="UP000076722"/>
    </source>
</evidence>
<dbReference type="AlphaFoldDB" id="A0A164P824"/>
<dbReference type="InterPro" id="IPR029058">
    <property type="entry name" value="AB_hydrolase_fold"/>
</dbReference>
<dbReference type="OrthoDB" id="408631at2759"/>
<dbReference type="InterPro" id="IPR013094">
    <property type="entry name" value="AB_hydrolase_3"/>
</dbReference>
<dbReference type="Pfam" id="PF07859">
    <property type="entry name" value="Abhydrolase_3"/>
    <property type="match status" value="1"/>
</dbReference>
<organism evidence="3 4">
    <name type="scientific">Sistotremastrum niveocremeum HHB9708</name>
    <dbReference type="NCBI Taxonomy" id="1314777"/>
    <lineage>
        <taxon>Eukaryota</taxon>
        <taxon>Fungi</taxon>
        <taxon>Dikarya</taxon>
        <taxon>Basidiomycota</taxon>
        <taxon>Agaricomycotina</taxon>
        <taxon>Agaricomycetes</taxon>
        <taxon>Sistotremastrales</taxon>
        <taxon>Sistotremastraceae</taxon>
        <taxon>Sertulicium</taxon>
        <taxon>Sertulicium niveocremeum</taxon>
    </lineage>
</organism>
<dbReference type="PANTHER" id="PTHR48081">
    <property type="entry name" value="AB HYDROLASE SUPERFAMILY PROTEIN C4A8.06C"/>
    <property type="match status" value="1"/>
</dbReference>